<dbReference type="Pfam" id="PF06468">
    <property type="entry name" value="Spond_N"/>
    <property type="match status" value="1"/>
</dbReference>
<evidence type="ECO:0000259" key="9">
    <source>
        <dbReference type="PROSITE" id="PS51019"/>
    </source>
</evidence>
<dbReference type="GeneID" id="113401757"/>
<evidence type="ECO:0000256" key="4">
    <source>
        <dbReference type="ARBA" id="ARBA00022737"/>
    </source>
</evidence>
<dbReference type="Proteomes" id="UP001652626">
    <property type="component" value="Chromosome 20"/>
</dbReference>
<proteinExistence type="predicted"/>
<keyword evidence="6" id="KW-1015">Disulfide bond</keyword>
<dbReference type="Gene3D" id="2.60.40.2130">
    <property type="entry name" value="F-spondin domain"/>
    <property type="match status" value="1"/>
</dbReference>
<dbReference type="InterPro" id="IPR036383">
    <property type="entry name" value="TSP1_rpt_sf"/>
</dbReference>
<evidence type="ECO:0000259" key="10">
    <source>
        <dbReference type="PROSITE" id="PS51020"/>
    </source>
</evidence>
<feature type="domain" description="Spondin" evidence="10">
    <location>
        <begin position="187"/>
        <end position="381"/>
    </location>
</feature>
<dbReference type="Pfam" id="PF02014">
    <property type="entry name" value="Reeler"/>
    <property type="match status" value="1"/>
</dbReference>
<dbReference type="SUPFAM" id="SSF82895">
    <property type="entry name" value="TSP-1 type 1 repeat"/>
    <property type="match status" value="1"/>
</dbReference>
<comment type="subcellular location">
    <subcellularLocation>
        <location evidence="1">Secreted</location>
        <location evidence="1">Extracellular space</location>
        <location evidence="1">Extracellular matrix</location>
    </subcellularLocation>
</comment>
<keyword evidence="5" id="KW-0130">Cell adhesion</keyword>
<dbReference type="InterPro" id="IPR038678">
    <property type="entry name" value="Spondin_N_sf"/>
</dbReference>
<evidence type="ECO:0000313" key="11">
    <source>
        <dbReference type="Proteomes" id="UP001652626"/>
    </source>
</evidence>
<feature type="signal peptide" evidence="8">
    <location>
        <begin position="1"/>
        <end position="17"/>
    </location>
</feature>
<keyword evidence="11" id="KW-1185">Reference proteome</keyword>
<evidence type="ECO:0000256" key="8">
    <source>
        <dbReference type="SAM" id="SignalP"/>
    </source>
</evidence>
<dbReference type="InterPro" id="IPR009465">
    <property type="entry name" value="Spondin_N"/>
</dbReference>
<gene>
    <name evidence="12" type="primary">LOC113401757</name>
</gene>
<keyword evidence="8" id="KW-0732">Signal</keyword>
<dbReference type="InterPro" id="IPR002861">
    <property type="entry name" value="Reeler_dom"/>
</dbReference>
<dbReference type="CDD" id="cd08544">
    <property type="entry name" value="Reeler"/>
    <property type="match status" value="1"/>
</dbReference>
<feature type="domain" description="Reelin" evidence="9">
    <location>
        <begin position="7"/>
        <end position="186"/>
    </location>
</feature>
<dbReference type="GO" id="GO:0031012">
    <property type="term" value="C:extracellular matrix"/>
    <property type="evidence" value="ECO:0007669"/>
    <property type="project" value="TreeGrafter"/>
</dbReference>
<dbReference type="PROSITE" id="PS50092">
    <property type="entry name" value="TSP1"/>
    <property type="match status" value="1"/>
</dbReference>
<evidence type="ECO:0000256" key="3">
    <source>
        <dbReference type="ARBA" id="ARBA00022530"/>
    </source>
</evidence>
<dbReference type="Gene3D" id="2.20.100.10">
    <property type="entry name" value="Thrombospondin type-1 (TSP1) repeat"/>
    <property type="match status" value="1"/>
</dbReference>
<dbReference type="InterPro" id="IPR042307">
    <property type="entry name" value="Reeler_sf"/>
</dbReference>
<evidence type="ECO:0000256" key="5">
    <source>
        <dbReference type="ARBA" id="ARBA00022889"/>
    </source>
</evidence>
<evidence type="ECO:0000256" key="1">
    <source>
        <dbReference type="ARBA" id="ARBA00004498"/>
    </source>
</evidence>
<organism evidence="11 12">
    <name type="scientific">Vanessa tameamea</name>
    <name type="common">Kamehameha butterfly</name>
    <dbReference type="NCBI Taxonomy" id="334116"/>
    <lineage>
        <taxon>Eukaryota</taxon>
        <taxon>Metazoa</taxon>
        <taxon>Ecdysozoa</taxon>
        <taxon>Arthropoda</taxon>
        <taxon>Hexapoda</taxon>
        <taxon>Insecta</taxon>
        <taxon>Pterygota</taxon>
        <taxon>Neoptera</taxon>
        <taxon>Endopterygota</taxon>
        <taxon>Lepidoptera</taxon>
        <taxon>Glossata</taxon>
        <taxon>Ditrysia</taxon>
        <taxon>Papilionoidea</taxon>
        <taxon>Nymphalidae</taxon>
        <taxon>Nymphalinae</taxon>
        <taxon>Vanessa</taxon>
    </lineage>
</organism>
<dbReference type="OMA" id="CDQTPPQ"/>
<dbReference type="PROSITE" id="PS51019">
    <property type="entry name" value="REELIN"/>
    <property type="match status" value="1"/>
</dbReference>
<dbReference type="OrthoDB" id="347314at2759"/>
<dbReference type="AlphaFoldDB" id="A0A8B8IKD0"/>
<accession>A0A8B8IKD0</accession>
<evidence type="ECO:0000313" key="12">
    <source>
        <dbReference type="RefSeq" id="XP_026497559.2"/>
    </source>
</evidence>
<reference evidence="12" key="1">
    <citation type="submission" date="2025-08" db="UniProtKB">
        <authorList>
            <consortium name="RefSeq"/>
        </authorList>
    </citation>
    <scope>IDENTIFICATION</scope>
    <source>
        <tissue evidence="12">Whole body</tissue>
    </source>
</reference>
<keyword evidence="4" id="KW-0677">Repeat</keyword>
<keyword evidence="3" id="KW-0272">Extracellular matrix</keyword>
<feature type="chain" id="PRO_5045631640" description="Spondin-1" evidence="8">
    <location>
        <begin position="18"/>
        <end position="532"/>
    </location>
</feature>
<protein>
    <recommendedName>
        <fullName evidence="2">Spondin-1</fullName>
    </recommendedName>
    <alternativeName>
        <fullName evidence="7">F-spondin</fullName>
    </alternativeName>
</protein>
<dbReference type="PANTHER" id="PTHR11311">
    <property type="entry name" value="SPONDIN"/>
    <property type="match status" value="1"/>
</dbReference>
<keyword evidence="3" id="KW-0964">Secreted</keyword>
<dbReference type="Pfam" id="PF00090">
    <property type="entry name" value="TSP_1"/>
    <property type="match status" value="1"/>
</dbReference>
<evidence type="ECO:0000256" key="7">
    <source>
        <dbReference type="ARBA" id="ARBA00030964"/>
    </source>
</evidence>
<dbReference type="PANTHER" id="PTHR11311:SF16">
    <property type="entry name" value="SPONDIN-1"/>
    <property type="match status" value="1"/>
</dbReference>
<dbReference type="RefSeq" id="XP_026497559.2">
    <property type="nucleotide sequence ID" value="XM_026641774.2"/>
</dbReference>
<sequence>MYNTLLLLLIIPTLTSGQPGKCDQTPPQATVLTPSENKGIYTMTIDMKSKNQNIYRPDQTYVLIVTSNDVKRPFKWFMITVEDPEVDNSSYEFDHRSVDVGSLKTLDTNRQSRYSERCYNSVENTDNTDKYRVEIHWVSPKQSDKKQRVRLRAMVAENSEVWYVGENLTIELGKDTTKPLDSPPFPPVDSCNLCSEARYEVIFKGHWSRMSHPRNYPIKPDNNGYSHLVGASHSYKYILWQEGDKASPGLKKLAEQRDISVIEREIINAMSVHNGTRTLIRGKRRDHPYMFEPSHSLFRVDRIHHLFSLVIAMKPSPDWFLGVTRFELCTELGWLESHELPLYPWDAGTMDGISYESATSSTQPVDTVDRVAVGSFDKESPFYQMNLNDLKPFGHLQVRRLDVYPLVGDDCVEGINEHEGSQEQEAGSENVEEVIEEPLIQAIKQDPSLQEDNCALSEWSEWSKCAPDTGYCGMGTQLRSRYRNDRKVYFETYQDQEDFQDGYKSQANMAANCRQKQDGALIESQNCFVDCL</sequence>
<dbReference type="NCBIfam" id="NF038123">
    <property type="entry name" value="NF038123_dom"/>
    <property type="match status" value="1"/>
</dbReference>
<dbReference type="InterPro" id="IPR000884">
    <property type="entry name" value="TSP1_rpt"/>
</dbReference>
<dbReference type="GO" id="GO:0007155">
    <property type="term" value="P:cell adhesion"/>
    <property type="evidence" value="ECO:0007669"/>
    <property type="project" value="UniProtKB-KW"/>
</dbReference>
<name>A0A8B8IKD0_VANTA</name>
<dbReference type="PROSITE" id="PS51020">
    <property type="entry name" value="SPONDIN"/>
    <property type="match status" value="1"/>
</dbReference>
<evidence type="ECO:0000256" key="2">
    <source>
        <dbReference type="ARBA" id="ARBA00019594"/>
    </source>
</evidence>
<dbReference type="InterPro" id="IPR051418">
    <property type="entry name" value="Spondin/Thrombospondin_T1"/>
</dbReference>
<evidence type="ECO:0000256" key="6">
    <source>
        <dbReference type="ARBA" id="ARBA00023157"/>
    </source>
</evidence>
<dbReference type="Gene3D" id="2.60.40.4060">
    <property type="entry name" value="Reeler domain"/>
    <property type="match status" value="1"/>
</dbReference>